<comment type="similarity">
    <text evidence="1">Belongs to the protein kinase superfamily. ADCK protein kinase family.</text>
</comment>
<dbReference type="OrthoDB" id="9795390at2"/>
<keyword evidence="4" id="KW-0067">ATP-binding</keyword>
<keyword evidence="7" id="KW-1185">Reference proteome</keyword>
<dbReference type="GO" id="GO:0005524">
    <property type="term" value="F:ATP binding"/>
    <property type="evidence" value="ECO:0007669"/>
    <property type="project" value="UniProtKB-KW"/>
</dbReference>
<name>A0A844M1Y2_9GAMM</name>
<dbReference type="InterPro" id="IPR034646">
    <property type="entry name" value="ADCK3_dom"/>
</dbReference>
<dbReference type="InterPro" id="IPR011009">
    <property type="entry name" value="Kinase-like_dom_sf"/>
</dbReference>
<dbReference type="Proteomes" id="UP000442109">
    <property type="component" value="Unassembled WGS sequence"/>
</dbReference>
<keyword evidence="2" id="KW-0808">Transferase</keyword>
<dbReference type="InterPro" id="IPR004147">
    <property type="entry name" value="ABC1_dom"/>
</dbReference>
<comment type="caution">
    <text evidence="6">The sequence shown here is derived from an EMBL/GenBank/DDBJ whole genome shotgun (WGS) entry which is preliminary data.</text>
</comment>
<keyword evidence="3" id="KW-0547">Nucleotide-binding</keyword>
<dbReference type="EMBL" id="WFKQ01000007">
    <property type="protein sequence ID" value="MUG32813.1"/>
    <property type="molecule type" value="Genomic_DNA"/>
</dbReference>
<evidence type="ECO:0000313" key="7">
    <source>
        <dbReference type="Proteomes" id="UP000442109"/>
    </source>
</evidence>
<gene>
    <name evidence="6" type="ORF">GB996_08375</name>
</gene>
<feature type="domain" description="ABC1 atypical kinase-like" evidence="5">
    <location>
        <begin position="114"/>
        <end position="363"/>
    </location>
</feature>
<evidence type="ECO:0000256" key="4">
    <source>
        <dbReference type="ARBA" id="ARBA00022840"/>
    </source>
</evidence>
<dbReference type="PANTHER" id="PTHR43851">
    <property type="match status" value="1"/>
</dbReference>
<proteinExistence type="inferred from homology"/>
<dbReference type="GO" id="GO:0016301">
    <property type="term" value="F:kinase activity"/>
    <property type="evidence" value="ECO:0007669"/>
    <property type="project" value="UniProtKB-KW"/>
</dbReference>
<accession>A0A844M1Y2</accession>
<dbReference type="Pfam" id="PF03109">
    <property type="entry name" value="ABC1"/>
    <property type="match status" value="1"/>
</dbReference>
<dbReference type="SUPFAM" id="SSF56112">
    <property type="entry name" value="Protein kinase-like (PK-like)"/>
    <property type="match status" value="1"/>
</dbReference>
<keyword evidence="6" id="KW-0418">Kinase</keyword>
<organism evidence="6 7">
    <name type="scientific">Psychrobacter sanguinis</name>
    <dbReference type="NCBI Taxonomy" id="861445"/>
    <lineage>
        <taxon>Bacteria</taxon>
        <taxon>Pseudomonadati</taxon>
        <taxon>Pseudomonadota</taxon>
        <taxon>Gammaproteobacteria</taxon>
        <taxon>Moraxellales</taxon>
        <taxon>Moraxellaceae</taxon>
        <taxon>Psychrobacter</taxon>
    </lineage>
</organism>
<dbReference type="CDD" id="cd13970">
    <property type="entry name" value="ABC1_ADCK3"/>
    <property type="match status" value="1"/>
</dbReference>
<evidence type="ECO:0000259" key="5">
    <source>
        <dbReference type="Pfam" id="PF03109"/>
    </source>
</evidence>
<sequence>MANSSSSIPPQPELQATTQNELSELKTSRLDRRLSMAKTSLNLGRRWAGNSFSGLFLSKEEKASRNQAFMKEQAAYLADELGKLKGSVVKIGQMLALYGEHFLHPEITEALHRLNDSTASLSWPVVERALIEQLGQQRLNELDISRTPIGTASLAQVHRATIKATGKQVVLKVQYPGVADAIDSDLSLFKHLLKVTNAVPQTKALDEWFNEISDLLKVEVDYLAEAQTTIRFYTRLKQDERYVVPEVIDAYSTARVLCLSFEEGVPVTNANLKALPQARRDALGKAAIDIMLNEIFVWGEMQTDPNFGNYLIRSEPADKPDGKDKLILLDFGAMRQFDEHLLKIARNLMLAGFNYDKSQMMQAMQGYEFFDGMSAEVKANMADVFLLATEPFRAPNLQQTTIPSLVDAQGYYHWAKSNLHKRLMESSGNAMQSREFSLPPKEFMFISRKFIGAYTFLTVLDARTNTYDTLSKFVPINMIASGTPNA</sequence>
<evidence type="ECO:0000313" key="6">
    <source>
        <dbReference type="EMBL" id="MUG32813.1"/>
    </source>
</evidence>
<dbReference type="GO" id="GO:0006744">
    <property type="term" value="P:ubiquinone biosynthetic process"/>
    <property type="evidence" value="ECO:0007669"/>
    <property type="project" value="TreeGrafter"/>
</dbReference>
<evidence type="ECO:0000256" key="1">
    <source>
        <dbReference type="ARBA" id="ARBA00009670"/>
    </source>
</evidence>
<dbReference type="InterPro" id="IPR051409">
    <property type="entry name" value="Atypical_kinase_ADCK"/>
</dbReference>
<dbReference type="AlphaFoldDB" id="A0A844M1Y2"/>
<dbReference type="RefSeq" id="WP_155587396.1">
    <property type="nucleotide sequence ID" value="NZ_WFKQ01000007.1"/>
</dbReference>
<dbReference type="PANTHER" id="PTHR43851:SF3">
    <property type="entry name" value="COENZYME Q8"/>
    <property type="match status" value="1"/>
</dbReference>
<protein>
    <submittedName>
        <fullName evidence="6">AarF/ABC1/UbiB kinase family protein</fullName>
    </submittedName>
</protein>
<evidence type="ECO:0000256" key="2">
    <source>
        <dbReference type="ARBA" id="ARBA00022679"/>
    </source>
</evidence>
<reference evidence="6 7" key="1">
    <citation type="journal article" date="2019" name="PLoS ONE">
        <title>Pup mortality in New Zealand sea lions (Phocarctos hookeri) at Enderby Island, Auckland Islands, 2013-18.</title>
        <authorList>
            <person name="Michael S.A."/>
            <person name="Hayman D.T.S."/>
            <person name="Gray R."/>
            <person name="Zhang J."/>
            <person name="Rogers L."/>
            <person name="Roe W.D."/>
        </authorList>
    </citation>
    <scope>NUCLEOTIDE SEQUENCE [LARGE SCALE GENOMIC DNA]</scope>
    <source>
        <strain evidence="6 7">SM868</strain>
    </source>
</reference>
<evidence type="ECO:0000256" key="3">
    <source>
        <dbReference type="ARBA" id="ARBA00022741"/>
    </source>
</evidence>